<accession>A0A3G4S936</accession>
<dbReference type="EMBL" id="MG958660">
    <property type="protein sequence ID" value="AYU75318.1"/>
    <property type="molecule type" value="Genomic_DNA"/>
</dbReference>
<name>A0A3G4S936_NPVSL</name>
<reference evidence="1" key="1">
    <citation type="submission" date="2018-02" db="EMBL/GenBank/DDBJ databases">
        <title>Genome analyses of the Tunisian isolate of Spodoptera littoralis#nucleopolyhedrovirus SpliNPV-Tun2 and biological activity identification.</title>
        <authorList>
            <person name="Ben Tiba S."/>
            <person name="Wennmann J.T."/>
            <person name="Laarif A."/>
            <person name="Larem A."/>
            <person name="Fattouch S."/>
            <person name="Jehle J.A."/>
        </authorList>
    </citation>
    <scope>NUCLEOTIDE SEQUENCE</scope>
    <source>
        <strain evidence="1">SpliNPV-Tun2</strain>
    </source>
</reference>
<gene>
    <name evidence="1" type="primary">ORF131</name>
</gene>
<evidence type="ECO:0000313" key="1">
    <source>
        <dbReference type="EMBL" id="AYU75318.1"/>
    </source>
</evidence>
<protein>
    <submittedName>
        <fullName evidence="1">Uncharacterized protein</fullName>
    </submittedName>
</protein>
<organism evidence="1">
    <name type="scientific">Spodoptera littoralis nuclear polyhedrosis virus</name>
    <name type="common">SlNPV</name>
    <dbReference type="NCBI Taxonomy" id="10456"/>
    <lineage>
        <taxon>Viruses</taxon>
        <taxon>Viruses incertae sedis</taxon>
        <taxon>Naldaviricetes</taxon>
        <taxon>Lefavirales</taxon>
        <taxon>Baculoviridae</taxon>
        <taxon>Alphabaculovirus</taxon>
        <taxon>Alphabaculovirus splittoralis</taxon>
    </lineage>
</organism>
<organismHost>
    <name type="scientific">Lepidoptera</name>
    <name type="common">moths &amp; butterflies</name>
    <dbReference type="NCBI Taxonomy" id="7088"/>
</organismHost>
<proteinExistence type="predicted"/>
<sequence length="90" mass="10483">MKSRTGLNRTCLTFCNLKFLQQVYEKSDKFESNVSDFCTMCSRPVSNMFTKHVQLFCQYQTCLWPVSKWLASNMFMKVMVGQYETCSSCG</sequence>